<dbReference type="SUPFAM" id="SSF50630">
    <property type="entry name" value="Acid proteases"/>
    <property type="match status" value="1"/>
</dbReference>
<dbReference type="Gene3D" id="2.40.70.10">
    <property type="entry name" value="Acid Proteases"/>
    <property type="match status" value="2"/>
</dbReference>
<reference evidence="3" key="1">
    <citation type="submission" date="2023-03" db="EMBL/GenBank/DDBJ databases">
        <title>Massive genome expansion in bonnet fungi (Mycena s.s.) driven by repeated elements and novel gene families across ecological guilds.</title>
        <authorList>
            <consortium name="Lawrence Berkeley National Laboratory"/>
            <person name="Harder C.B."/>
            <person name="Miyauchi S."/>
            <person name="Viragh M."/>
            <person name="Kuo A."/>
            <person name="Thoen E."/>
            <person name="Andreopoulos B."/>
            <person name="Lu D."/>
            <person name="Skrede I."/>
            <person name="Drula E."/>
            <person name="Henrissat B."/>
            <person name="Morin E."/>
            <person name="Kohler A."/>
            <person name="Barry K."/>
            <person name="LaButti K."/>
            <person name="Morin E."/>
            <person name="Salamov A."/>
            <person name="Lipzen A."/>
            <person name="Mereny Z."/>
            <person name="Hegedus B."/>
            <person name="Baldrian P."/>
            <person name="Stursova M."/>
            <person name="Weitz H."/>
            <person name="Taylor A."/>
            <person name="Grigoriev I.V."/>
            <person name="Nagy L.G."/>
            <person name="Martin F."/>
            <person name="Kauserud H."/>
        </authorList>
    </citation>
    <scope>NUCLEOTIDE SEQUENCE</scope>
    <source>
        <strain evidence="3">CBHHK182m</strain>
    </source>
</reference>
<dbReference type="Proteomes" id="UP001215598">
    <property type="component" value="Unassembled WGS sequence"/>
</dbReference>
<dbReference type="GO" id="GO:0004190">
    <property type="term" value="F:aspartic-type endopeptidase activity"/>
    <property type="evidence" value="ECO:0007669"/>
    <property type="project" value="InterPro"/>
</dbReference>
<feature type="domain" description="Peptidase A1" evidence="2">
    <location>
        <begin position="137"/>
        <end position="481"/>
    </location>
</feature>
<dbReference type="InterPro" id="IPR034164">
    <property type="entry name" value="Pepsin-like_dom"/>
</dbReference>
<evidence type="ECO:0000313" key="4">
    <source>
        <dbReference type="Proteomes" id="UP001215598"/>
    </source>
</evidence>
<evidence type="ECO:0000256" key="1">
    <source>
        <dbReference type="ARBA" id="ARBA00007447"/>
    </source>
</evidence>
<comment type="similarity">
    <text evidence="1">Belongs to the peptidase A1 family.</text>
</comment>
<proteinExistence type="inferred from homology"/>
<dbReference type="PANTHER" id="PTHR47966">
    <property type="entry name" value="BETA-SITE APP-CLEAVING ENZYME, ISOFORM A-RELATED"/>
    <property type="match status" value="1"/>
</dbReference>
<evidence type="ECO:0000259" key="2">
    <source>
        <dbReference type="PROSITE" id="PS51767"/>
    </source>
</evidence>
<dbReference type="InterPro" id="IPR033121">
    <property type="entry name" value="PEPTIDASE_A1"/>
</dbReference>
<gene>
    <name evidence="3" type="ORF">B0H16DRAFT_1602816</name>
</gene>
<dbReference type="EMBL" id="JARKIB010000230">
    <property type="protein sequence ID" value="KAJ7721392.1"/>
    <property type="molecule type" value="Genomic_DNA"/>
</dbReference>
<dbReference type="PROSITE" id="PS51767">
    <property type="entry name" value="PEPTIDASE_A1"/>
    <property type="match status" value="1"/>
</dbReference>
<protein>
    <submittedName>
        <fullName evidence="3">Aspartic peptidase domain-containing protein</fullName>
    </submittedName>
</protein>
<evidence type="ECO:0000313" key="3">
    <source>
        <dbReference type="EMBL" id="KAJ7721392.1"/>
    </source>
</evidence>
<sequence length="492" mass="54471">MLARGQSTEWSSSMFMIQLTIPALDEEAEMADAIGVRVRYLTRHNLVSPPSVDAFVPSDRASEPSSTCRRLPEPSRFSAATAPLRADAIATPTFVPVHADRGPDPARSSKTYDQFLTTTVNTKALGSYCQVVGTLVFGHPRDPSIERRDFPLVFDLGSSALWVYGQDLQRTDACPHGAPGSPPLFWFPRSAESSKQANDKTYTAAYVDGSFADYNLWSDYVYLHPVAAPPPQEPYKPWLYLTFGVAYNISPTFKVAPTSGILGLGRRIVLDNRLARSPTFLQQIRPFLETPEITIILGSTSGYITFGRRPAVLAPNAGNWNNYIPILGVEHWTFSSRTKKLNGENYTYSEGTAELDTGAAFCYVDDNFVTDYYERIPGATTKPMGEEGDQLYHLIPVTTNTAPRVEFDIGGSMFTLERMHLPQAATHRIGGKTYYVGALQCRSLLAGSGHTYNGPELIGRVALVNMEIVLQMPDDKPHTMSWRRKEKDFIGS</sequence>
<keyword evidence="4" id="KW-1185">Reference proteome</keyword>
<dbReference type="CDD" id="cd05471">
    <property type="entry name" value="pepsin_like"/>
    <property type="match status" value="1"/>
</dbReference>
<dbReference type="InterPro" id="IPR021109">
    <property type="entry name" value="Peptidase_aspartic_dom_sf"/>
</dbReference>
<dbReference type="PANTHER" id="PTHR47966:SF51">
    <property type="entry name" value="BETA-SITE APP-CLEAVING ENZYME, ISOFORM A-RELATED"/>
    <property type="match status" value="1"/>
</dbReference>
<comment type="caution">
    <text evidence="3">The sequence shown here is derived from an EMBL/GenBank/DDBJ whole genome shotgun (WGS) entry which is preliminary data.</text>
</comment>
<dbReference type="Pfam" id="PF00026">
    <property type="entry name" value="Asp"/>
    <property type="match status" value="1"/>
</dbReference>
<dbReference type="GO" id="GO:0006508">
    <property type="term" value="P:proteolysis"/>
    <property type="evidence" value="ECO:0007669"/>
    <property type="project" value="InterPro"/>
</dbReference>
<name>A0AAD7MK83_9AGAR</name>
<dbReference type="InterPro" id="IPR001461">
    <property type="entry name" value="Aspartic_peptidase_A1"/>
</dbReference>
<dbReference type="AlphaFoldDB" id="A0AAD7MK83"/>
<accession>A0AAD7MK83</accession>
<organism evidence="3 4">
    <name type="scientific">Mycena metata</name>
    <dbReference type="NCBI Taxonomy" id="1033252"/>
    <lineage>
        <taxon>Eukaryota</taxon>
        <taxon>Fungi</taxon>
        <taxon>Dikarya</taxon>
        <taxon>Basidiomycota</taxon>
        <taxon>Agaricomycotina</taxon>
        <taxon>Agaricomycetes</taxon>
        <taxon>Agaricomycetidae</taxon>
        <taxon>Agaricales</taxon>
        <taxon>Marasmiineae</taxon>
        <taxon>Mycenaceae</taxon>
        <taxon>Mycena</taxon>
    </lineage>
</organism>